<accession>A0A1G9X5X0</accession>
<dbReference type="PROSITE" id="PS51257">
    <property type="entry name" value="PROKAR_LIPOPROTEIN"/>
    <property type="match status" value="1"/>
</dbReference>
<reference evidence="1 2" key="1">
    <citation type="submission" date="2016-10" db="EMBL/GenBank/DDBJ databases">
        <authorList>
            <person name="de Groot N.N."/>
        </authorList>
    </citation>
    <scope>NUCLEOTIDE SEQUENCE [LARGE SCALE GENOMIC DNA]</scope>
    <source>
        <strain evidence="1 2">DSM 21668</strain>
    </source>
</reference>
<evidence type="ECO:0000313" key="1">
    <source>
        <dbReference type="EMBL" id="SDM92082.1"/>
    </source>
</evidence>
<dbReference type="OrthoDB" id="639513at2"/>
<dbReference type="EMBL" id="FNGS01000010">
    <property type="protein sequence ID" value="SDM92082.1"/>
    <property type="molecule type" value="Genomic_DNA"/>
</dbReference>
<dbReference type="AlphaFoldDB" id="A0A1G9X5X0"/>
<dbReference type="Proteomes" id="UP000198901">
    <property type="component" value="Unassembled WGS sequence"/>
</dbReference>
<name>A0A1G9X5X0_9BACT</name>
<dbReference type="RefSeq" id="WP_143011195.1">
    <property type="nucleotide sequence ID" value="NZ_FNGS01000010.1"/>
</dbReference>
<dbReference type="STRING" id="563176.SAMN04488090_4566"/>
<organism evidence="1 2">
    <name type="scientific">Siphonobacter aquaeclarae</name>
    <dbReference type="NCBI Taxonomy" id="563176"/>
    <lineage>
        <taxon>Bacteria</taxon>
        <taxon>Pseudomonadati</taxon>
        <taxon>Bacteroidota</taxon>
        <taxon>Cytophagia</taxon>
        <taxon>Cytophagales</taxon>
        <taxon>Cytophagaceae</taxon>
        <taxon>Siphonobacter</taxon>
    </lineage>
</organism>
<evidence type="ECO:0000313" key="2">
    <source>
        <dbReference type="Proteomes" id="UP000198901"/>
    </source>
</evidence>
<gene>
    <name evidence="1" type="ORF">SAMN04488090_4566</name>
</gene>
<keyword evidence="2" id="KW-1185">Reference proteome</keyword>
<sequence length="328" mass="37721">MSKKTIFVPVVFIVLAFSCMKGQVEPALQDIKVENERLVFRNNSTFDNFVKALQRKQPGDSPMSRHSGFVSLEQVIRQNTTDTLPFPAYFYYFLNSRLEYQVADTVFKYDVTKGIKYGVPVTEGAVLNNLNDGTDIDPKYIKARFGLSSNGIVSSKGGRVGIGADEINARYQNEFRQMSNGSTFGSRMKFVHELVTYYEDLDPQIAPRRNILKRYVGHLMLRIKLEYWGSGWKPASEYRYLTCHIWGNSKAVKIGTTGTIEQSTVNSDFDYSDYSIIRWDYKIPLHRFEYSYYEPNHYFLVEVNGNIKQQILGDDPSNEWNTSGAPLW</sequence>
<proteinExistence type="predicted"/>
<protein>
    <submittedName>
        <fullName evidence="1">Uncharacterized protein</fullName>
    </submittedName>
</protein>